<reference evidence="1" key="1">
    <citation type="submission" date="2021-03" db="EMBL/GenBank/DDBJ databases">
        <title>Chromosome level genome of the anhydrobiotic midge Polypedilum vanderplanki.</title>
        <authorList>
            <person name="Yoshida Y."/>
            <person name="Kikawada T."/>
            <person name="Gusev O."/>
        </authorList>
    </citation>
    <scope>NUCLEOTIDE SEQUENCE</scope>
    <source>
        <strain evidence="1">NIAS01</strain>
        <tissue evidence="1">Whole body or cell culture</tissue>
    </source>
</reference>
<name>A0A9J6CFV8_POLVA</name>
<organism evidence="1 2">
    <name type="scientific">Polypedilum vanderplanki</name>
    <name type="common">Sleeping chironomid midge</name>
    <dbReference type="NCBI Taxonomy" id="319348"/>
    <lineage>
        <taxon>Eukaryota</taxon>
        <taxon>Metazoa</taxon>
        <taxon>Ecdysozoa</taxon>
        <taxon>Arthropoda</taxon>
        <taxon>Hexapoda</taxon>
        <taxon>Insecta</taxon>
        <taxon>Pterygota</taxon>
        <taxon>Neoptera</taxon>
        <taxon>Endopterygota</taxon>
        <taxon>Diptera</taxon>
        <taxon>Nematocera</taxon>
        <taxon>Chironomoidea</taxon>
        <taxon>Chironomidae</taxon>
        <taxon>Chironominae</taxon>
        <taxon>Polypedilum</taxon>
        <taxon>Polypedilum</taxon>
    </lineage>
</organism>
<protein>
    <submittedName>
        <fullName evidence="1">Uncharacterized protein</fullName>
    </submittedName>
</protein>
<evidence type="ECO:0000313" key="2">
    <source>
        <dbReference type="Proteomes" id="UP001107558"/>
    </source>
</evidence>
<dbReference type="Proteomes" id="UP001107558">
    <property type="component" value="Chromosome 1"/>
</dbReference>
<dbReference type="AlphaFoldDB" id="A0A9J6CFV8"/>
<sequence length="242" mass="26598">MLCITLGKILSSLEVMEYLIFLSNLYVLDDSSFVKSFSGSTCFVSSLGKILSSLEGDGVRDFSFKSLGLWMLTLLSKVFQVRHALYNHLADLVIFRRFDMLCVITWQDLVILEGDGVRDFSFKSLGLDGSSFVKSFRFDMLCASLGKILSSLEGDGVRDFSFKSLGLDGSSFVKSFSGLDDSSFVKSFSGSTCLCHHLAIILSSLEGDGVRDSSFKSLGLSSNKTMVLPSLARQIETFQHAL</sequence>
<gene>
    <name evidence="1" type="ORF">PVAND_010423</name>
</gene>
<evidence type="ECO:0000313" key="1">
    <source>
        <dbReference type="EMBL" id="KAG5680948.1"/>
    </source>
</evidence>
<comment type="caution">
    <text evidence="1">The sequence shown here is derived from an EMBL/GenBank/DDBJ whole genome shotgun (WGS) entry which is preliminary data.</text>
</comment>
<proteinExistence type="predicted"/>
<dbReference type="EMBL" id="JADBJN010000001">
    <property type="protein sequence ID" value="KAG5680948.1"/>
    <property type="molecule type" value="Genomic_DNA"/>
</dbReference>
<accession>A0A9J6CFV8</accession>
<keyword evidence="2" id="KW-1185">Reference proteome</keyword>